<evidence type="ECO:0000313" key="2">
    <source>
        <dbReference type="Proteomes" id="UP000053732"/>
    </source>
</evidence>
<proteinExistence type="predicted"/>
<evidence type="ECO:0000313" key="1">
    <source>
        <dbReference type="EMBL" id="CRL29507.1"/>
    </source>
</evidence>
<keyword evidence="2" id="KW-1185">Reference proteome</keyword>
<dbReference type="AlphaFoldDB" id="A0A0G4PT01"/>
<accession>A0A0G4PT01</accession>
<dbReference type="Proteomes" id="UP000053732">
    <property type="component" value="Unassembled WGS sequence"/>
</dbReference>
<name>A0A0G4PT01_PENC3</name>
<sequence length="94" mass="10781">MDTNADTVEGSGHNVREDDCILNRPLEMKESFAGFLNVPLISDVLVKIIEAMFEAPKPCLNVVKERNYQAEYKGNEIYYFYMRDRGVIVQLSAF</sequence>
<organism evidence="1 2">
    <name type="scientific">Penicillium camemberti (strain FM 013)</name>
    <dbReference type="NCBI Taxonomy" id="1429867"/>
    <lineage>
        <taxon>Eukaryota</taxon>
        <taxon>Fungi</taxon>
        <taxon>Dikarya</taxon>
        <taxon>Ascomycota</taxon>
        <taxon>Pezizomycotina</taxon>
        <taxon>Eurotiomycetes</taxon>
        <taxon>Eurotiomycetidae</taxon>
        <taxon>Eurotiales</taxon>
        <taxon>Aspergillaceae</taxon>
        <taxon>Penicillium</taxon>
    </lineage>
</organism>
<protein>
    <submittedName>
        <fullName evidence="1">Str. FM013</fullName>
    </submittedName>
</protein>
<reference evidence="1 2" key="1">
    <citation type="journal article" date="2014" name="Nat. Commun.">
        <title>Multiple recent horizontal transfers of a large genomic region in cheese making fungi.</title>
        <authorList>
            <person name="Cheeseman K."/>
            <person name="Ropars J."/>
            <person name="Renault P."/>
            <person name="Dupont J."/>
            <person name="Gouzy J."/>
            <person name="Branca A."/>
            <person name="Abraham A.L."/>
            <person name="Ceppi M."/>
            <person name="Conseiller E."/>
            <person name="Debuchy R."/>
            <person name="Malagnac F."/>
            <person name="Goarin A."/>
            <person name="Silar P."/>
            <person name="Lacoste S."/>
            <person name="Sallet E."/>
            <person name="Bensimon A."/>
            <person name="Giraud T."/>
            <person name="Brygoo Y."/>
        </authorList>
    </citation>
    <scope>NUCLEOTIDE SEQUENCE [LARGE SCALE GENOMIC DNA]</scope>
    <source>
        <strain evidence="2">FM 013</strain>
    </source>
</reference>
<gene>
    <name evidence="1" type="ORF">PCAMFM013_S036g000091</name>
</gene>
<dbReference type="EMBL" id="HG793169">
    <property type="protein sequence ID" value="CRL29507.1"/>
    <property type="molecule type" value="Genomic_DNA"/>
</dbReference>